<name>A0A6A7ACF6_9PLEO</name>
<reference evidence="1" key="1">
    <citation type="journal article" date="2020" name="Stud. Mycol.">
        <title>101 Dothideomycetes genomes: a test case for predicting lifestyles and emergence of pathogens.</title>
        <authorList>
            <person name="Haridas S."/>
            <person name="Albert R."/>
            <person name="Binder M."/>
            <person name="Bloem J."/>
            <person name="Labutti K."/>
            <person name="Salamov A."/>
            <person name="Andreopoulos B."/>
            <person name="Baker S."/>
            <person name="Barry K."/>
            <person name="Bills G."/>
            <person name="Bluhm B."/>
            <person name="Cannon C."/>
            <person name="Castanera R."/>
            <person name="Culley D."/>
            <person name="Daum C."/>
            <person name="Ezra D."/>
            <person name="Gonzalez J."/>
            <person name="Henrissat B."/>
            <person name="Kuo A."/>
            <person name="Liang C."/>
            <person name="Lipzen A."/>
            <person name="Lutzoni F."/>
            <person name="Magnuson J."/>
            <person name="Mondo S."/>
            <person name="Nolan M."/>
            <person name="Ohm R."/>
            <person name="Pangilinan J."/>
            <person name="Park H.-J."/>
            <person name="Ramirez L."/>
            <person name="Alfaro M."/>
            <person name="Sun H."/>
            <person name="Tritt A."/>
            <person name="Yoshinaga Y."/>
            <person name="Zwiers L.-H."/>
            <person name="Turgeon B."/>
            <person name="Goodwin S."/>
            <person name="Spatafora J."/>
            <person name="Crous P."/>
            <person name="Grigoriev I."/>
        </authorList>
    </citation>
    <scope>NUCLEOTIDE SEQUENCE</scope>
    <source>
        <strain evidence="1">CBS 113818</strain>
    </source>
</reference>
<dbReference type="EMBL" id="MU006218">
    <property type="protein sequence ID" value="KAF2830942.1"/>
    <property type="molecule type" value="Genomic_DNA"/>
</dbReference>
<evidence type="ECO:0000313" key="1">
    <source>
        <dbReference type="EMBL" id="KAF2830942.1"/>
    </source>
</evidence>
<gene>
    <name evidence="1" type="ORF">CC86DRAFT_462965</name>
</gene>
<keyword evidence="2" id="KW-1185">Reference proteome</keyword>
<sequence length="193" mass="21997">MSCTKATIDSEANLAISLSNQTSSPLLRLPTELRNAIYTHMIGTIILTPGLMSIKDPRLIIELSLLRTCRQTHRETALLPFQLNTFGSVLPGMEHFFAKLNAQQRNAVQRVRLSLYLRDTWMKFFSGEVSQRPLSFVALLPGLQRLVLRLNIWHGSDEAITHALKELSLWRCAGCSPRLEVLVRRHSVWRDVH</sequence>
<protein>
    <submittedName>
        <fullName evidence="1">Uncharacterized protein</fullName>
    </submittedName>
</protein>
<dbReference type="OrthoDB" id="5413827at2759"/>
<dbReference type="PANTHER" id="PTHR38790:SF4">
    <property type="entry name" value="2EXR DOMAIN-CONTAINING PROTEIN"/>
    <property type="match status" value="1"/>
</dbReference>
<evidence type="ECO:0000313" key="2">
    <source>
        <dbReference type="Proteomes" id="UP000799424"/>
    </source>
</evidence>
<dbReference type="AlphaFoldDB" id="A0A6A7ACF6"/>
<dbReference type="Proteomes" id="UP000799424">
    <property type="component" value="Unassembled WGS sequence"/>
</dbReference>
<accession>A0A6A7ACF6</accession>
<organism evidence="1 2">
    <name type="scientific">Ophiobolus disseminans</name>
    <dbReference type="NCBI Taxonomy" id="1469910"/>
    <lineage>
        <taxon>Eukaryota</taxon>
        <taxon>Fungi</taxon>
        <taxon>Dikarya</taxon>
        <taxon>Ascomycota</taxon>
        <taxon>Pezizomycotina</taxon>
        <taxon>Dothideomycetes</taxon>
        <taxon>Pleosporomycetidae</taxon>
        <taxon>Pleosporales</taxon>
        <taxon>Pleosporineae</taxon>
        <taxon>Phaeosphaeriaceae</taxon>
        <taxon>Ophiobolus</taxon>
    </lineage>
</organism>
<dbReference type="PANTHER" id="PTHR38790">
    <property type="entry name" value="2EXR DOMAIN-CONTAINING PROTEIN-RELATED"/>
    <property type="match status" value="1"/>
</dbReference>
<proteinExistence type="predicted"/>